<dbReference type="Gene3D" id="1.20.120.1080">
    <property type="match status" value="1"/>
</dbReference>
<dbReference type="InterPro" id="IPR007502">
    <property type="entry name" value="Helicase-assoc_dom"/>
</dbReference>
<dbReference type="Pfam" id="PF00271">
    <property type="entry name" value="Helicase_C"/>
    <property type="match status" value="1"/>
</dbReference>
<dbReference type="EC" id="3.6.4.13" evidence="1"/>
<dbReference type="GO" id="GO:0005524">
    <property type="term" value="F:ATP binding"/>
    <property type="evidence" value="ECO:0007669"/>
    <property type="project" value="UniProtKB-KW"/>
</dbReference>
<feature type="domain" description="Helicase ATP-binding" evidence="8">
    <location>
        <begin position="44"/>
        <end position="207"/>
    </location>
</feature>
<comment type="catalytic activity">
    <reaction evidence="7">
        <text>ATP + H2O = ADP + phosphate + H(+)</text>
        <dbReference type="Rhea" id="RHEA:13065"/>
        <dbReference type="ChEBI" id="CHEBI:15377"/>
        <dbReference type="ChEBI" id="CHEBI:15378"/>
        <dbReference type="ChEBI" id="CHEBI:30616"/>
        <dbReference type="ChEBI" id="CHEBI:43474"/>
        <dbReference type="ChEBI" id="CHEBI:456216"/>
        <dbReference type="EC" id="3.6.4.13"/>
    </reaction>
</comment>
<dbReference type="SUPFAM" id="SSF52540">
    <property type="entry name" value="P-loop containing nucleoside triphosphate hydrolases"/>
    <property type="match status" value="1"/>
</dbReference>
<dbReference type="InterPro" id="IPR001650">
    <property type="entry name" value="Helicase_C-like"/>
</dbReference>
<keyword evidence="11" id="KW-1185">Reference proteome</keyword>
<dbReference type="SMART" id="SM00487">
    <property type="entry name" value="DEXDc"/>
    <property type="match status" value="1"/>
</dbReference>
<dbReference type="InterPro" id="IPR014001">
    <property type="entry name" value="Helicase_ATP-bd"/>
</dbReference>
<evidence type="ECO:0000256" key="6">
    <source>
        <dbReference type="ARBA" id="ARBA00038040"/>
    </source>
</evidence>
<evidence type="ECO:0000256" key="4">
    <source>
        <dbReference type="ARBA" id="ARBA00022806"/>
    </source>
</evidence>
<dbReference type="Proteomes" id="UP000240325">
    <property type="component" value="Segment"/>
</dbReference>
<evidence type="ECO:0000256" key="1">
    <source>
        <dbReference type="ARBA" id="ARBA00012552"/>
    </source>
</evidence>
<name>A0A2H4UU36_9VIRU</name>
<keyword evidence="3" id="KW-0378">Hydrolase</keyword>
<keyword evidence="4 10" id="KW-0347">Helicase</keyword>
<proteinExistence type="inferred from homology"/>
<evidence type="ECO:0000256" key="7">
    <source>
        <dbReference type="ARBA" id="ARBA00047984"/>
    </source>
</evidence>
<dbReference type="Pfam" id="PF00270">
    <property type="entry name" value="DEAD"/>
    <property type="match status" value="1"/>
</dbReference>
<dbReference type="CDD" id="cd17917">
    <property type="entry name" value="DEXHc_RHA-like"/>
    <property type="match status" value="1"/>
</dbReference>
<reference evidence="10" key="1">
    <citation type="journal article" date="2017" name="Elife">
        <title>The kinetoplastid-infecting Bodo saltans virus (BsV), a window into the most abundant giant viruses in the sea.</title>
        <authorList>
            <person name="Deeg C.M."/>
            <person name="Chow C.-E.T."/>
            <person name="Suttle C.A."/>
        </authorList>
    </citation>
    <scope>NUCLEOTIDE SEQUENCE</scope>
    <source>
        <strain evidence="10">NG1</strain>
    </source>
</reference>
<dbReference type="SMART" id="SM00847">
    <property type="entry name" value="HA2"/>
    <property type="match status" value="1"/>
</dbReference>
<dbReference type="InterPro" id="IPR011545">
    <property type="entry name" value="DEAD/DEAH_box_helicase_dom"/>
</dbReference>
<dbReference type="SMART" id="SM00490">
    <property type="entry name" value="HELICc"/>
    <property type="match status" value="1"/>
</dbReference>
<dbReference type="GO" id="GO:0016787">
    <property type="term" value="F:hydrolase activity"/>
    <property type="evidence" value="ECO:0007669"/>
    <property type="project" value="UniProtKB-KW"/>
</dbReference>
<dbReference type="PROSITE" id="PS51192">
    <property type="entry name" value="HELICASE_ATP_BIND_1"/>
    <property type="match status" value="1"/>
</dbReference>
<feature type="domain" description="Helicase C-terminal" evidence="9">
    <location>
        <begin position="237"/>
        <end position="400"/>
    </location>
</feature>
<evidence type="ECO:0000256" key="2">
    <source>
        <dbReference type="ARBA" id="ARBA00022741"/>
    </source>
</evidence>
<dbReference type="GO" id="GO:0003724">
    <property type="term" value="F:RNA helicase activity"/>
    <property type="evidence" value="ECO:0007669"/>
    <property type="project" value="UniProtKB-EC"/>
</dbReference>
<keyword evidence="2" id="KW-0547">Nucleotide-binding</keyword>
<dbReference type="GO" id="GO:0003723">
    <property type="term" value="F:RNA binding"/>
    <property type="evidence" value="ECO:0007669"/>
    <property type="project" value="TreeGrafter"/>
</dbReference>
<dbReference type="PANTHER" id="PTHR18934:SF91">
    <property type="entry name" value="PRE-MRNA-SPLICING FACTOR ATP-DEPENDENT RNA HELICASE PRP16"/>
    <property type="match status" value="1"/>
</dbReference>
<evidence type="ECO:0000256" key="5">
    <source>
        <dbReference type="ARBA" id="ARBA00022840"/>
    </source>
</evidence>
<evidence type="ECO:0000313" key="10">
    <source>
        <dbReference type="EMBL" id="ATZ80349.1"/>
    </source>
</evidence>
<sequence>MLGILDPDGKNNNPLTNKPYSDEYKILAKKWREYPAYKNPVNTIQEITDNNVILVISGTGSGKTVLIPKYTLHSFNYDCKIAIILPKQILAKSSAEFAAKTLDVELGKEVGYKHRGEKNYDKDITKLLYTTDGTLVSMLLNDPDLKDYNAVIIDEAHERRTQTDFLLYLLKQICMKRKDFKLIIMSATIDETIFSEYFRGLKYTSINISGKTNFPISHIYLQTHVDKNNYIEEGIKQIKEIINTTTDGDILFFVPNVAETFNSCHKITDNNNFCIEVYAGMSLEKEKLAVDKDLYKTKFNKKRKIIIATNVAESSLTIDGIKYVIDSGYENFSYYNPNINSKVIEKRMVSQAQIKQRCGRTGRTSHGICYHLYSSGNYEKLIKFPKPSIQTSNIYTECLSLLTWTSIQTFDNLEKVLLDFIEPPTQEYIDNAKTILLKLGLIENNKITKFGLFISSLPLEPMQSIAIYTGWMLNVSKEVLMILMLVDAIKFNIGELFYFDKNERDIKKIKKFEQVKNNIMKKNSDHYTLLKIFLKYRKLKKQSEEKLNEWIQQSYLKKSTLDKVNKYYKKAKNDCIRKINVYMENPENKDFIENIKNNEKINELKKQGLKKRIMISLYKGFFLNTMHMTSMGYKNNKINIIKISKDSWMSNTEKKRIMYSDILTFGNQSYAQINSYITKNITDSINIIPTM</sequence>
<evidence type="ECO:0000259" key="8">
    <source>
        <dbReference type="PROSITE" id="PS51192"/>
    </source>
</evidence>
<dbReference type="PROSITE" id="PS51194">
    <property type="entry name" value="HELICASE_CTER"/>
    <property type="match status" value="1"/>
</dbReference>
<dbReference type="PANTHER" id="PTHR18934">
    <property type="entry name" value="ATP-DEPENDENT RNA HELICASE"/>
    <property type="match status" value="1"/>
</dbReference>
<evidence type="ECO:0000259" key="9">
    <source>
        <dbReference type="PROSITE" id="PS51194"/>
    </source>
</evidence>
<keyword evidence="5" id="KW-0067">ATP-binding</keyword>
<gene>
    <name evidence="10" type="ORF">BMW23_0291</name>
</gene>
<comment type="similarity">
    <text evidence="6">Belongs to the DEAD box helicase family. DEAH subfamily. PRP16 sub-subfamily.</text>
</comment>
<organism evidence="10">
    <name type="scientific">Bodo saltans virus</name>
    <dbReference type="NCBI Taxonomy" id="2024608"/>
    <lineage>
        <taxon>Viruses</taxon>
        <taxon>Varidnaviria</taxon>
        <taxon>Bamfordvirae</taxon>
        <taxon>Nucleocytoviricota</taxon>
        <taxon>Megaviricetes</taxon>
        <taxon>Imitervirales</taxon>
        <taxon>Mimiviridae</taxon>
        <taxon>Klosneuvirinae</taxon>
        <taxon>Theiavirus</taxon>
        <taxon>Theiavirus salishense</taxon>
    </lineage>
</organism>
<evidence type="ECO:0000313" key="11">
    <source>
        <dbReference type="Proteomes" id="UP000240325"/>
    </source>
</evidence>
<dbReference type="EMBL" id="MF782455">
    <property type="protein sequence ID" value="ATZ80349.1"/>
    <property type="molecule type" value="Genomic_DNA"/>
</dbReference>
<dbReference type="CDD" id="cd18791">
    <property type="entry name" value="SF2_C_RHA"/>
    <property type="match status" value="1"/>
</dbReference>
<evidence type="ECO:0000256" key="3">
    <source>
        <dbReference type="ARBA" id="ARBA00022801"/>
    </source>
</evidence>
<dbReference type="Gene3D" id="3.40.50.300">
    <property type="entry name" value="P-loop containing nucleotide triphosphate hydrolases"/>
    <property type="match status" value="2"/>
</dbReference>
<accession>A0A2H4UU36</accession>
<dbReference type="InterPro" id="IPR027417">
    <property type="entry name" value="P-loop_NTPase"/>
</dbReference>
<protein>
    <recommendedName>
        <fullName evidence="1">RNA helicase</fullName>
        <ecNumber evidence="1">3.6.4.13</ecNumber>
    </recommendedName>
</protein>